<comment type="caution">
    <text evidence="2">The sequence shown here is derived from an EMBL/GenBank/DDBJ whole genome shotgun (WGS) entry which is preliminary data.</text>
</comment>
<feature type="compositionally biased region" description="Acidic residues" evidence="1">
    <location>
        <begin position="1"/>
        <end position="10"/>
    </location>
</feature>
<feature type="region of interest" description="Disordered" evidence="1">
    <location>
        <begin position="1"/>
        <end position="83"/>
    </location>
</feature>
<feature type="compositionally biased region" description="Basic residues" evidence="1">
    <location>
        <begin position="72"/>
        <end position="83"/>
    </location>
</feature>
<name>A0ABD5W1G0_9EURY</name>
<accession>A0ABD5W1G0</accession>
<dbReference type="RefSeq" id="WP_382185495.1">
    <property type="nucleotide sequence ID" value="NZ_JBHSZI010000001.1"/>
</dbReference>
<evidence type="ECO:0000256" key="1">
    <source>
        <dbReference type="SAM" id="MobiDB-lite"/>
    </source>
</evidence>
<feature type="compositionally biased region" description="Basic residues" evidence="1">
    <location>
        <begin position="46"/>
        <end position="56"/>
    </location>
</feature>
<organism evidence="2 3">
    <name type="scientific">Halovenus salina</name>
    <dbReference type="NCBI Taxonomy" id="1510225"/>
    <lineage>
        <taxon>Archaea</taxon>
        <taxon>Methanobacteriati</taxon>
        <taxon>Methanobacteriota</taxon>
        <taxon>Stenosarchaea group</taxon>
        <taxon>Halobacteria</taxon>
        <taxon>Halobacteriales</taxon>
        <taxon>Haloarculaceae</taxon>
        <taxon>Halovenus</taxon>
    </lineage>
</organism>
<gene>
    <name evidence="2" type="ORF">ACFQQG_10775</name>
</gene>
<reference evidence="2 3" key="1">
    <citation type="journal article" date="2019" name="Int. J. Syst. Evol. Microbiol.">
        <title>The Global Catalogue of Microorganisms (GCM) 10K type strain sequencing project: providing services to taxonomists for standard genome sequencing and annotation.</title>
        <authorList>
            <consortium name="The Broad Institute Genomics Platform"/>
            <consortium name="The Broad Institute Genome Sequencing Center for Infectious Disease"/>
            <person name="Wu L."/>
            <person name="Ma J."/>
        </authorList>
    </citation>
    <scope>NUCLEOTIDE SEQUENCE [LARGE SCALE GENOMIC DNA]</scope>
    <source>
        <strain evidence="2 3">JCM 30072</strain>
    </source>
</reference>
<evidence type="ECO:0000313" key="3">
    <source>
        <dbReference type="Proteomes" id="UP001596445"/>
    </source>
</evidence>
<evidence type="ECO:0000313" key="2">
    <source>
        <dbReference type="EMBL" id="MFC7058574.1"/>
    </source>
</evidence>
<dbReference type="AlphaFoldDB" id="A0ABD5W1G0"/>
<sequence>MPITSDEDVLGGEPRIEGTRSAFVTSPRRQSKAGSRRPTSPTSSRFHWRQSTRRWRTTTTTSRRCGHTNTRTPRRSSRSASRR</sequence>
<dbReference type="Proteomes" id="UP001596445">
    <property type="component" value="Unassembled WGS sequence"/>
</dbReference>
<proteinExistence type="predicted"/>
<keyword evidence="3" id="KW-1185">Reference proteome</keyword>
<dbReference type="EMBL" id="JBHSZI010000001">
    <property type="protein sequence ID" value="MFC7058574.1"/>
    <property type="molecule type" value="Genomic_DNA"/>
</dbReference>
<protein>
    <submittedName>
        <fullName evidence="2">Uncharacterized protein</fullName>
    </submittedName>
</protein>
<feature type="compositionally biased region" description="Low complexity" evidence="1">
    <location>
        <begin position="36"/>
        <end position="45"/>
    </location>
</feature>